<feature type="region of interest" description="Disordered" evidence="1">
    <location>
        <begin position="22"/>
        <end position="42"/>
    </location>
</feature>
<accession>A0A1H7DZX3</accession>
<keyword evidence="4" id="KW-1185">Reference proteome</keyword>
<feature type="region of interest" description="Disordered" evidence="1">
    <location>
        <begin position="92"/>
        <end position="150"/>
    </location>
</feature>
<feature type="domain" description="Anti-sigma K factor RskA C-terminal" evidence="2">
    <location>
        <begin position="166"/>
        <end position="290"/>
    </location>
</feature>
<name>A0A1H7DZX3_9ACTN</name>
<evidence type="ECO:0000313" key="3">
    <source>
        <dbReference type="EMBL" id="SEK03835.1"/>
    </source>
</evidence>
<gene>
    <name evidence="3" type="ORF">SAMN05443287_11623</name>
</gene>
<dbReference type="GO" id="GO:0005886">
    <property type="term" value="C:plasma membrane"/>
    <property type="evidence" value="ECO:0007669"/>
    <property type="project" value="InterPro"/>
</dbReference>
<dbReference type="AlphaFoldDB" id="A0A1H7DZX3"/>
<evidence type="ECO:0000259" key="2">
    <source>
        <dbReference type="Pfam" id="PF10099"/>
    </source>
</evidence>
<evidence type="ECO:0000256" key="1">
    <source>
        <dbReference type="SAM" id="MobiDB-lite"/>
    </source>
</evidence>
<feature type="compositionally biased region" description="Basic residues" evidence="1">
    <location>
        <begin position="25"/>
        <end position="36"/>
    </location>
</feature>
<proteinExistence type="predicted"/>
<protein>
    <submittedName>
        <fullName evidence="3">Anti-sigma-K factor rskA</fullName>
    </submittedName>
</protein>
<dbReference type="Pfam" id="PF10099">
    <property type="entry name" value="RskA_C"/>
    <property type="match status" value="1"/>
</dbReference>
<evidence type="ECO:0000313" key="4">
    <source>
        <dbReference type="Proteomes" id="UP000198707"/>
    </source>
</evidence>
<dbReference type="STRING" id="1144548.SAMN05443287_11623"/>
<feature type="compositionally biased region" description="Low complexity" evidence="1">
    <location>
        <begin position="111"/>
        <end position="126"/>
    </location>
</feature>
<dbReference type="Proteomes" id="UP000198707">
    <property type="component" value="Unassembled WGS sequence"/>
</dbReference>
<dbReference type="OrthoDB" id="4328740at2"/>
<organism evidence="3 4">
    <name type="scientific">Micromonospora phaseoli</name>
    <dbReference type="NCBI Taxonomy" id="1144548"/>
    <lineage>
        <taxon>Bacteria</taxon>
        <taxon>Bacillati</taxon>
        <taxon>Actinomycetota</taxon>
        <taxon>Actinomycetes</taxon>
        <taxon>Micromonosporales</taxon>
        <taxon>Micromonosporaceae</taxon>
        <taxon>Micromonospora</taxon>
    </lineage>
</organism>
<dbReference type="EMBL" id="FNYV01000016">
    <property type="protein sequence ID" value="SEK03835.1"/>
    <property type="molecule type" value="Genomic_DNA"/>
</dbReference>
<dbReference type="RefSeq" id="WP_139218021.1">
    <property type="nucleotide sequence ID" value="NZ_BOPI01000018.1"/>
</dbReference>
<sequence length="300" mass="31187">MSTAPQTDGGADEQFVDLLAGHLDRHARRTPGRKKAAAQSADPALLAAVVTELRAETTWASGPPPALRDSILSRVRAHAAEQRVVEQRVVEQRVAEPASEPLTAPEPAPEPLSASEPLSAPGAVSAPVPPTGGPATTVPAPEPGPRWWHPAQWRPRMGRLTWALPAAALGAAVFTAGVLAVDRMLDPQPRADVYVAAGTDLAPEARGTVSVVDTRSGASVVLEPVGLPAAAPGSYYAAWLKGPRGTVPIGSFHERRSGVPIELWSGVDIADYTTFSVTLQTEGAPPTPSGLVVMTAVLNP</sequence>
<dbReference type="InterPro" id="IPR018764">
    <property type="entry name" value="RskA_C"/>
</dbReference>
<reference evidence="4" key="1">
    <citation type="submission" date="2016-10" db="EMBL/GenBank/DDBJ databases">
        <authorList>
            <person name="Varghese N."/>
            <person name="Submissions S."/>
        </authorList>
    </citation>
    <scope>NUCLEOTIDE SEQUENCE [LARGE SCALE GENOMIC DNA]</scope>
    <source>
        <strain evidence="4">CGMCC 4.7038</strain>
    </source>
</reference>